<accession>A0A5B7STK7</accession>
<dbReference type="Gene3D" id="2.60.40.2340">
    <property type="match status" value="5"/>
</dbReference>
<dbReference type="Pfam" id="PF02368">
    <property type="entry name" value="Big_2"/>
    <property type="match status" value="4"/>
</dbReference>
<dbReference type="PANTHER" id="PTHR23019">
    <property type="entry name" value="NUCLEAR PORE MEMBRANE GLYCOPROTEIN GP210-RELATED"/>
    <property type="match status" value="1"/>
</dbReference>
<dbReference type="InterPro" id="IPR045197">
    <property type="entry name" value="NUP210-like"/>
</dbReference>
<keyword evidence="4" id="KW-1185">Reference proteome</keyword>
<gene>
    <name evidence="3" type="ORF">FGM00_07940</name>
</gene>
<feature type="domain" description="BIG2" evidence="2">
    <location>
        <begin position="972"/>
        <end position="1049"/>
    </location>
</feature>
<keyword evidence="1" id="KW-0732">Signal</keyword>
<evidence type="ECO:0000259" key="2">
    <source>
        <dbReference type="SMART" id="SM00635"/>
    </source>
</evidence>
<dbReference type="Gene3D" id="2.60.40.10">
    <property type="entry name" value="Immunoglobulins"/>
    <property type="match status" value="1"/>
</dbReference>
<protein>
    <submittedName>
        <fullName evidence="3">DUF5011 domain-containing protein</fullName>
    </submittedName>
</protein>
<dbReference type="InterPro" id="IPR008964">
    <property type="entry name" value="Invasin/intimin_cell_adhesion"/>
</dbReference>
<feature type="chain" id="PRO_5022687583" evidence="1">
    <location>
        <begin position="21"/>
        <end position="1549"/>
    </location>
</feature>
<dbReference type="OrthoDB" id="1466621at2"/>
<feature type="domain" description="BIG2" evidence="2">
    <location>
        <begin position="884"/>
        <end position="962"/>
    </location>
</feature>
<reference evidence="3 4" key="1">
    <citation type="submission" date="2019-05" db="EMBL/GenBank/DDBJ databases">
        <title>Genome sequencing of F202Z8.</title>
        <authorList>
            <person name="Kwon Y.M."/>
        </authorList>
    </citation>
    <scope>NUCLEOTIDE SEQUENCE [LARGE SCALE GENOMIC DNA]</scope>
    <source>
        <strain evidence="3 4">F202Z8</strain>
    </source>
</reference>
<dbReference type="KEGG" id="asag:FGM00_07940"/>
<organism evidence="3 4">
    <name type="scientific">Aggregatimonas sangjinii</name>
    <dbReference type="NCBI Taxonomy" id="2583587"/>
    <lineage>
        <taxon>Bacteria</taxon>
        <taxon>Pseudomonadati</taxon>
        <taxon>Bacteroidota</taxon>
        <taxon>Flavobacteriia</taxon>
        <taxon>Flavobacteriales</taxon>
        <taxon>Flavobacteriaceae</taxon>
        <taxon>Aggregatimonas</taxon>
    </lineage>
</organism>
<dbReference type="Proteomes" id="UP000310017">
    <property type="component" value="Chromosome"/>
</dbReference>
<proteinExistence type="predicted"/>
<dbReference type="InterPro" id="IPR003343">
    <property type="entry name" value="Big_2"/>
</dbReference>
<evidence type="ECO:0000313" key="4">
    <source>
        <dbReference type="Proteomes" id="UP000310017"/>
    </source>
</evidence>
<evidence type="ECO:0000313" key="3">
    <source>
        <dbReference type="EMBL" id="QCX00034.1"/>
    </source>
</evidence>
<name>A0A5B7STK7_9FLAO</name>
<dbReference type="InterPro" id="IPR032179">
    <property type="entry name" value="Cry22Aa_Ig-like"/>
</dbReference>
<sequence length="1549" mass="162964">MKKSLDRAVSLCCLFLVALACTKDVGLITEVEFEILEEHTSEGFVNQGLPTTFTIVPEAILENYEYTISYEILQGNGYFEDVEGNRLEAGKGQPIESPFTTSLLYMGTEVGEHRVKIVGSDNFGISEEIEITYDLENVPALWEASSELTEIELGKAADIFLLFEPVDTALEVTYEARLEFASGSGTLAPIQEEGYPLDGDYAAIAPGTYPFMFTPSELGTQELVFVLRDSNGQELRETLSFNVVEVIRVISIFLGEDDTIELQLGDEVAPDITFDPPNASDQGFILVSDNPDVVLIDENNVCIAVGLGTAIVTVTSLSNPEATDTVTVTVVEPDRVPASAITIAQEDPDAQGAVRQLIATVLPADATDASVIWSSSDDTVATIDANGLLTGLAAGTVTITATSVSDPGVVDTIEVNISGGSLQDGNDITAFALPIQNSSTIDADTHTITVNVTDGTELNTAPSALSISGGATIDPGIGEVRDFNAAQTYTVTAGNGTAQLWTVNVTVSPPAGSGENDIVSFALPVQTDADINRNDHVIFVNVLEGTELNVIPQIFTVSEGATVSPDITEIQDFSRPVTYTVTAENGEEQIWTIRIVIVPADSNAENEIISFSIPNQVGTSIIDNENATVAIEVPQGIDLTSIVPNEVTLSENAMLFPVATEAQDFTEQFIYVVTAENGVEKFWTVTVTVLPSTGSDENDIIAFSLPVQNSSTIDTVNHTVTVNVTDGTELNVVPLQFTTSNNATIEPSTTQARDFSAPVTYTVISQSGIQQVWTVNTTAAANQPPVAVDDVGAVELGGSVRIDVLANDTDVDTPNAELIISGIIGVQPDNAGSFSEDNDGRTFVFTSSGEYQGDASFGYTVSDGNPGNEDFGQVTITITQTPVSITALNIVPSEYLLEVDETLRLTTEITPNDATNRILTWQSSDPDAVSVDQNGNVTGLQAEGSAIITATTNDGSNIAAEAIIDVNFLEIPVTSVVIDPPSGTLAVGEQLQLNGTTLPADASAAGVDWFSEDEDIATIDGTGLVRGISVGTVNIIADAIDGNGASQTASITVTPADIPLIGISVTPSTASIVEGATVQLGLVFDPTNASNQEVVWSSDNPNTATVDNDGLVRGVEAGTTTVTAISVDDNSIITTAQITVTAENTEPVAGNDSFEVAEGGNLNRPILTNDVDGENDDLTVDWVAGSSANIGQPIGGSNGGLFTISAGGALSFDTNGDFENLNDGESRQTTIDYRVSDGQLSSNIARVTVTVNGSGSSDTTPPEISLIGLDPVELFVNEPYTEEGATAQDDVDGILSNDDISIDNSSVDTTTAGTYLVTYTVSDTAGNVAERFRTVTVSLRSGNDILSFNFPRLTGPPVIDVLNHTVLGEVEFGSSRNASPISLTISEGATINPQDISPQDFSVPVSYTVTAQNGDIQVWTITLAEASAPPSPDFSFSIDPVSSPVSGSVNITFRITPNQAAIDAGIVFQMQFNRNGGDIIADFEYGAGSFISSQLFTVSSGTSSGTFVGLERPNCEFYDFNFTVSNNLSLPTQMRNVGFQVRDTAQPCD</sequence>
<dbReference type="Pfam" id="PF16403">
    <property type="entry name" value="Bact_surface_Ig-like"/>
    <property type="match status" value="1"/>
</dbReference>
<dbReference type="Gene3D" id="2.60.40.1080">
    <property type="match status" value="5"/>
</dbReference>
<dbReference type="PANTHER" id="PTHR23019:SF0">
    <property type="entry name" value="NUCLEAR PORE MEMBRANE GLYCOPROTEIN 210"/>
    <property type="match status" value="1"/>
</dbReference>
<dbReference type="InterPro" id="IPR038707">
    <property type="entry name" value="TraQ_sf"/>
</dbReference>
<feature type="domain" description="BIG2" evidence="2">
    <location>
        <begin position="240"/>
        <end position="326"/>
    </location>
</feature>
<dbReference type="Pfam" id="PF17963">
    <property type="entry name" value="Big_9"/>
    <property type="match status" value="2"/>
</dbReference>
<dbReference type="SMART" id="SM00635">
    <property type="entry name" value="BID_2"/>
    <property type="match status" value="5"/>
</dbReference>
<evidence type="ECO:0000256" key="1">
    <source>
        <dbReference type="SAM" id="SignalP"/>
    </source>
</evidence>
<dbReference type="InterPro" id="IPR013783">
    <property type="entry name" value="Ig-like_fold"/>
</dbReference>
<feature type="domain" description="BIG2" evidence="2">
    <location>
        <begin position="337"/>
        <end position="413"/>
    </location>
</feature>
<dbReference type="EMBL" id="CP040710">
    <property type="protein sequence ID" value="QCX00034.1"/>
    <property type="molecule type" value="Genomic_DNA"/>
</dbReference>
<dbReference type="PROSITE" id="PS51257">
    <property type="entry name" value="PROKAR_LIPOPROTEIN"/>
    <property type="match status" value="1"/>
</dbReference>
<dbReference type="RefSeq" id="WP_138852381.1">
    <property type="nucleotide sequence ID" value="NZ_CP040710.1"/>
</dbReference>
<dbReference type="SUPFAM" id="SSF49373">
    <property type="entry name" value="Invasin/intimin cell-adhesion fragments"/>
    <property type="match status" value="5"/>
</dbReference>
<feature type="signal peptide" evidence="1">
    <location>
        <begin position="1"/>
        <end position="20"/>
    </location>
</feature>
<dbReference type="Gene3D" id="2.60.40.2410">
    <property type="entry name" value="Uncharacterised protein PF12988, DUF3872"/>
    <property type="match status" value="2"/>
</dbReference>
<feature type="domain" description="BIG2" evidence="2">
    <location>
        <begin position="1059"/>
        <end position="1136"/>
    </location>
</feature>